<dbReference type="GO" id="GO:0007156">
    <property type="term" value="P:homophilic cell adhesion via plasma membrane adhesion molecules"/>
    <property type="evidence" value="ECO:0007669"/>
    <property type="project" value="TreeGrafter"/>
</dbReference>
<dbReference type="FunFam" id="2.60.40.10:FF:000032">
    <property type="entry name" value="palladin isoform X1"/>
    <property type="match status" value="1"/>
</dbReference>
<evidence type="ECO:0000256" key="4">
    <source>
        <dbReference type="ARBA" id="ARBA00023157"/>
    </source>
</evidence>
<evidence type="ECO:0000313" key="14">
    <source>
        <dbReference type="Proteomes" id="UP001231518"/>
    </source>
</evidence>
<dbReference type="GO" id="GO:0030414">
    <property type="term" value="F:peptidase inhibitor activity"/>
    <property type="evidence" value="ECO:0007669"/>
    <property type="project" value="InterPro"/>
</dbReference>
<dbReference type="InterPro" id="IPR013783">
    <property type="entry name" value="Ig-like_fold"/>
</dbReference>
<evidence type="ECO:0000313" key="13">
    <source>
        <dbReference type="EMBL" id="KAJ8724109.1"/>
    </source>
</evidence>
<evidence type="ECO:0000256" key="7">
    <source>
        <dbReference type="ARBA" id="ARBA00061228"/>
    </source>
</evidence>
<feature type="domain" description="Ig-like" evidence="10">
    <location>
        <begin position="1471"/>
        <end position="1561"/>
    </location>
</feature>
<dbReference type="SMART" id="SM00408">
    <property type="entry name" value="IGc2"/>
    <property type="match status" value="5"/>
</dbReference>
<feature type="domain" description="Ig-like" evidence="10">
    <location>
        <begin position="22"/>
        <end position="116"/>
    </location>
</feature>
<dbReference type="GO" id="GO:0005886">
    <property type="term" value="C:plasma membrane"/>
    <property type="evidence" value="ECO:0007669"/>
    <property type="project" value="TreeGrafter"/>
</dbReference>
<dbReference type="InterPro" id="IPR013098">
    <property type="entry name" value="Ig_I-set"/>
</dbReference>
<feature type="domain" description="Ig-like" evidence="10">
    <location>
        <begin position="248"/>
        <end position="336"/>
    </location>
</feature>
<dbReference type="PANTHER" id="PTHR45080">
    <property type="entry name" value="CONTACTIN 5"/>
    <property type="match status" value="1"/>
</dbReference>
<feature type="chain" id="PRO_5042194380" description="Hemolin" evidence="9">
    <location>
        <begin position="19"/>
        <end position="1758"/>
    </location>
</feature>
<dbReference type="PROSITE" id="PS51257">
    <property type="entry name" value="PROKAR_LIPOPROTEIN"/>
    <property type="match status" value="1"/>
</dbReference>
<evidence type="ECO:0000259" key="11">
    <source>
        <dbReference type="PROSITE" id="PS50900"/>
    </source>
</evidence>
<dbReference type="GO" id="GO:0043025">
    <property type="term" value="C:neuronal cell body"/>
    <property type="evidence" value="ECO:0007669"/>
    <property type="project" value="TreeGrafter"/>
</dbReference>
<dbReference type="PROSITE" id="PS50900">
    <property type="entry name" value="PLAC"/>
    <property type="match status" value="1"/>
</dbReference>
<dbReference type="SMART" id="SM00217">
    <property type="entry name" value="WAP"/>
    <property type="match status" value="5"/>
</dbReference>
<dbReference type="InterPro" id="IPR050958">
    <property type="entry name" value="Cell_Adh-Cytoskel_Orgn"/>
</dbReference>
<keyword evidence="14" id="KW-1185">Reference proteome</keyword>
<dbReference type="PROSITE" id="PS50835">
    <property type="entry name" value="IG_LIKE"/>
    <property type="match status" value="5"/>
</dbReference>
<feature type="domain" description="WAP" evidence="12">
    <location>
        <begin position="740"/>
        <end position="788"/>
    </location>
</feature>
<evidence type="ECO:0000256" key="5">
    <source>
        <dbReference type="ARBA" id="ARBA00023180"/>
    </source>
</evidence>
<name>A0AAD7YS62_MYTSE</name>
<evidence type="ECO:0000259" key="12">
    <source>
        <dbReference type="PROSITE" id="PS51390"/>
    </source>
</evidence>
<dbReference type="GO" id="GO:0005576">
    <property type="term" value="C:extracellular region"/>
    <property type="evidence" value="ECO:0007669"/>
    <property type="project" value="UniProtKB-SubCell"/>
</dbReference>
<dbReference type="PROSITE" id="PS51390">
    <property type="entry name" value="WAP"/>
    <property type="match status" value="5"/>
</dbReference>
<protein>
    <recommendedName>
        <fullName evidence="8">Hemolin</fullName>
    </recommendedName>
</protein>
<proteinExistence type="inferred from homology"/>
<evidence type="ECO:0000256" key="8">
    <source>
        <dbReference type="ARBA" id="ARBA00068688"/>
    </source>
</evidence>
<dbReference type="EMBL" id="JARGEI010000011">
    <property type="protein sequence ID" value="KAJ8724109.1"/>
    <property type="molecule type" value="Genomic_DNA"/>
</dbReference>
<comment type="subcellular location">
    <subcellularLocation>
        <location evidence="1">Secreted</location>
    </subcellularLocation>
</comment>
<feature type="domain" description="WAP" evidence="12">
    <location>
        <begin position="488"/>
        <end position="536"/>
    </location>
</feature>
<reference evidence="13" key="1">
    <citation type="submission" date="2023-03" db="EMBL/GenBank/DDBJ databases">
        <title>Chromosome-level genomes of two armyworms, Mythimna separata and Mythimna loreyi, provide insights into the biosynthesis and reception of sex pheromones.</title>
        <authorList>
            <person name="Zhao H."/>
        </authorList>
    </citation>
    <scope>NUCLEOTIDE SEQUENCE</scope>
    <source>
        <strain evidence="13">BeijingLab</strain>
        <tissue evidence="13">Pupa</tissue>
    </source>
</reference>
<dbReference type="Proteomes" id="UP001231518">
    <property type="component" value="Chromosome 20"/>
</dbReference>
<dbReference type="Pfam" id="PF07679">
    <property type="entry name" value="I-set"/>
    <property type="match status" value="2"/>
</dbReference>
<dbReference type="Gene3D" id="4.10.75.10">
    <property type="entry name" value="Elafin-like"/>
    <property type="match status" value="5"/>
</dbReference>
<keyword evidence="3 9" id="KW-0732">Signal</keyword>
<feature type="signal peptide" evidence="9">
    <location>
        <begin position="1"/>
        <end position="18"/>
    </location>
</feature>
<gene>
    <name evidence="13" type="ORF">PYW07_008089</name>
</gene>
<comment type="caution">
    <text evidence="13">The sequence shown here is derived from an EMBL/GenBank/DDBJ whole genome shotgun (WGS) entry which is preliminary data.</text>
</comment>
<dbReference type="GO" id="GO:0050808">
    <property type="term" value="P:synapse organization"/>
    <property type="evidence" value="ECO:0007669"/>
    <property type="project" value="TreeGrafter"/>
</dbReference>
<keyword evidence="2" id="KW-0964">Secreted</keyword>
<keyword evidence="6" id="KW-0393">Immunoglobulin domain</keyword>
<evidence type="ECO:0000256" key="6">
    <source>
        <dbReference type="ARBA" id="ARBA00023319"/>
    </source>
</evidence>
<dbReference type="Pfam" id="PF13927">
    <property type="entry name" value="Ig_3"/>
    <property type="match status" value="1"/>
</dbReference>
<feature type="domain" description="WAP" evidence="12">
    <location>
        <begin position="1240"/>
        <end position="1288"/>
    </location>
</feature>
<organism evidence="13 14">
    <name type="scientific">Mythimna separata</name>
    <name type="common">Oriental armyworm</name>
    <name type="synonym">Pseudaletia separata</name>
    <dbReference type="NCBI Taxonomy" id="271217"/>
    <lineage>
        <taxon>Eukaryota</taxon>
        <taxon>Metazoa</taxon>
        <taxon>Ecdysozoa</taxon>
        <taxon>Arthropoda</taxon>
        <taxon>Hexapoda</taxon>
        <taxon>Insecta</taxon>
        <taxon>Pterygota</taxon>
        <taxon>Neoptera</taxon>
        <taxon>Endopterygota</taxon>
        <taxon>Lepidoptera</taxon>
        <taxon>Glossata</taxon>
        <taxon>Ditrysia</taxon>
        <taxon>Noctuoidea</taxon>
        <taxon>Noctuidae</taxon>
        <taxon>Noctuinae</taxon>
        <taxon>Hadenini</taxon>
        <taxon>Mythimna</taxon>
    </lineage>
</organism>
<evidence type="ECO:0000256" key="9">
    <source>
        <dbReference type="SAM" id="SignalP"/>
    </source>
</evidence>
<feature type="domain" description="Ig-like" evidence="10">
    <location>
        <begin position="1611"/>
        <end position="1701"/>
    </location>
</feature>
<dbReference type="InterPro" id="IPR003599">
    <property type="entry name" value="Ig_sub"/>
</dbReference>
<accession>A0AAD7YS62</accession>
<keyword evidence="4" id="KW-1015">Disulfide bond</keyword>
<feature type="domain" description="PLAC" evidence="11">
    <location>
        <begin position="1707"/>
        <end position="1746"/>
    </location>
</feature>
<dbReference type="InterPro" id="IPR008197">
    <property type="entry name" value="WAP_dom"/>
</dbReference>
<dbReference type="SUPFAM" id="SSF57256">
    <property type="entry name" value="Elafin-like"/>
    <property type="match status" value="5"/>
</dbReference>
<evidence type="ECO:0000256" key="1">
    <source>
        <dbReference type="ARBA" id="ARBA00004613"/>
    </source>
</evidence>
<dbReference type="GO" id="GO:0008046">
    <property type="term" value="F:axon guidance receptor activity"/>
    <property type="evidence" value="ECO:0007669"/>
    <property type="project" value="TreeGrafter"/>
</dbReference>
<feature type="domain" description="WAP" evidence="12">
    <location>
        <begin position="988"/>
        <end position="1036"/>
    </location>
</feature>
<evidence type="ECO:0000259" key="10">
    <source>
        <dbReference type="PROSITE" id="PS50835"/>
    </source>
</evidence>
<keyword evidence="5" id="KW-0325">Glycoprotein</keyword>
<dbReference type="InterPro" id="IPR003598">
    <property type="entry name" value="Ig_sub2"/>
</dbReference>
<dbReference type="Pfam" id="PF00095">
    <property type="entry name" value="WAP"/>
    <property type="match status" value="5"/>
</dbReference>
<evidence type="ECO:0000256" key="2">
    <source>
        <dbReference type="ARBA" id="ARBA00022525"/>
    </source>
</evidence>
<dbReference type="InterPro" id="IPR010909">
    <property type="entry name" value="PLAC"/>
</dbReference>
<evidence type="ECO:0000256" key="3">
    <source>
        <dbReference type="ARBA" id="ARBA00022729"/>
    </source>
</evidence>
<comment type="similarity">
    <text evidence="7">Belongs to the hemolin family.</text>
</comment>
<dbReference type="GO" id="GO:0030424">
    <property type="term" value="C:axon"/>
    <property type="evidence" value="ECO:0007669"/>
    <property type="project" value="TreeGrafter"/>
</dbReference>
<dbReference type="InterPro" id="IPR036179">
    <property type="entry name" value="Ig-like_dom_sf"/>
</dbReference>
<sequence>MSRGFLVAFAAVLVCACAYEDPEIDPAETAHDEDSATEVIGELGHPLHMRCVTSEKPVRFVIWKRGNRTNMWLHNNSVYGMTGNAFLIKSLAIETLGQYTCQAYSSDGFEAPRVFNVRAYRPDGLISGDDWLVPRDAVTITPDTTEALGESTTERPEVAASEGGIATLRCQFDSMKFHRDPSTKIKWKFGEREIDGTRGRYRVTSDGALQIVSLYRNDTGVYSCEPDNALGEASHDIHLIVNDPVSIPAGIAGEDNATITAELNQPLHVRCLPYGYPNPSVIWTRDDGVSIVLYNNSIYEVTETVLVIRSLILDALGPYTCRAYNEAGRMASWEVVVQAYRPEGLLIQNEWLVPRDTIAPTPIPITQPSITTDIWPFTDKVYNCDKYLVNCSRLRCEYGIQRTRQHDGCEQCSCVQVEIDCEPLQQECTQLKCNYGIERVTGSDGCERCKCKEHPCERKSCAAGERCVVLSYKDGIHPEPQFTTECRTIVKAGACPMDETATDEDTCHRECADDAHCRGAAKCCRRGCSDVCLAPVEQTSPRPLLTTTTASNPEQLLPPDCTPYQQECETLDCPYGVDRFTQDECQRCVCSEDPCIRANCQPTERCEAAALWNPASQEPEYFAKCVYENTEVHQCDEYVANCSRLRCEYGIQRTRQQHGCEQCSCVQVESDCEPLQQECTQLQCRYGIERVTEPDGCERCKCKEHPCKWKFCAVGERCVVQQYVLPGFQPERQFTTECRTIVKAGSCPIDETTTNAVTCRMVCRDDADCRGQAKCCRRGCSDVCLAPVEQTSPRPLLTTTIASNPDQLLPPDCTPYQQECEALDCPYGVDRFTQDECQSEDPCIRANCQPTERCEAAALWNPASQEPEYFAKCVYENTEVHQCDEYVANCSRLRCEYGIQRTRQQHGCEQCSCVQVESDCEPLQQECTQLQCRYGIERVTEPDGCERCKCKEDPCKWKSCAVGERCVVQQYVLLGFRPERQFKTECRTIVKAGACPMNETTTDEDKCRRECADDAHCRGEAKCCRRGCSDVCLAPVEQTSPRPLLTTTITSNPDQLLPPDCTPYQQECEALDCPYGVDRFTQDECQKCVCSEDPCKRANCQPTERCEAAALWNPASQEPEYFAKCVYENTEVHQCDEYVANCSRLRCEYGIQRTRQQHGCEQCSCVQVESDCEPLQQECTQLQCRYGIERVTEPDGCERCKCKEHPCKWKFCAVGERCVVQQYVLPGFQPERQFTTECRTIVKAGACPMDETTTNEVTCRMVCRDDADCRGEAKCCRRGCSDVCLAPVEQTSQRPLLTTTITSKNTEVHQCDEYVANCSRLRCEYGIQRTRQHDGCKQCSCVQVESDCEPLQQECTQLQCRYGIERVTEPDGCERCKCKEHPCKWKFCAVGERCVVQQYVLPGFQPERQFTTECRTIVKAGACPMDETTTNEVTCRMVCRDDADCRGEDKCCRRGCSDVCLAPVQQTSPRPNPVKQPVRIRGDQNAAVIGELGQPLPVHCLADGNPPPAVFWYFGYEENMVPYYNVDYLARGSVLLFRNLTIKNLGWYTCHAYNGEDKAATWSVIVRAYMPEGLFIDNEFVVPRTQTFTAAEITTKTLSTKKPFSLLLILPVTAHVSTPFSILNIGTDLHMICEIDGSPVPEVNWTKDGANIPSDPRITVTAGGTGVSRLTVTRVTVADSGLYACHASNPYSSQSDTVRINVQKLIAPAECTDDDPLNFCALVVRSKFCRAKNYPKSCCKSCVEAGELDALDLYQGLT</sequence>
<feature type="domain" description="WAP" evidence="12">
    <location>
        <begin position="1416"/>
        <end position="1464"/>
    </location>
</feature>
<dbReference type="Gene3D" id="2.60.40.10">
    <property type="entry name" value="Immunoglobulins"/>
    <property type="match status" value="4"/>
</dbReference>
<dbReference type="PANTHER" id="PTHR45080:SF8">
    <property type="entry name" value="IG-LIKE DOMAIN-CONTAINING PROTEIN"/>
    <property type="match status" value="1"/>
</dbReference>
<dbReference type="InterPro" id="IPR036645">
    <property type="entry name" value="Elafin-like_sf"/>
</dbReference>
<feature type="domain" description="Ig-like" evidence="10">
    <location>
        <begin position="142"/>
        <end position="242"/>
    </location>
</feature>
<dbReference type="SUPFAM" id="SSF48726">
    <property type="entry name" value="Immunoglobulin"/>
    <property type="match status" value="5"/>
</dbReference>
<dbReference type="InterPro" id="IPR007110">
    <property type="entry name" value="Ig-like_dom"/>
</dbReference>
<dbReference type="SMART" id="SM00409">
    <property type="entry name" value="IG"/>
    <property type="match status" value="5"/>
</dbReference>